<evidence type="ECO:0000313" key="10">
    <source>
        <dbReference type="EMBL" id="OAS18762.1"/>
    </source>
</evidence>
<proteinExistence type="predicted"/>
<dbReference type="InterPro" id="IPR029787">
    <property type="entry name" value="Nucleotide_cyclase"/>
</dbReference>
<feature type="transmembrane region" description="Helical" evidence="8">
    <location>
        <begin position="196"/>
        <end position="223"/>
    </location>
</feature>
<dbReference type="SUPFAM" id="SSF55073">
    <property type="entry name" value="Nucleotide cyclase"/>
    <property type="match status" value="1"/>
</dbReference>
<evidence type="ECO:0000256" key="4">
    <source>
        <dbReference type="ARBA" id="ARBA00022692"/>
    </source>
</evidence>
<evidence type="ECO:0000256" key="2">
    <source>
        <dbReference type="ARBA" id="ARBA00012528"/>
    </source>
</evidence>
<dbReference type="EC" id="2.7.7.65" evidence="2"/>
<evidence type="ECO:0000313" key="11">
    <source>
        <dbReference type="Proteomes" id="UP000078316"/>
    </source>
</evidence>
<dbReference type="Proteomes" id="UP000078316">
    <property type="component" value="Unassembled WGS sequence"/>
</dbReference>
<comment type="caution">
    <text evidence="10">The sequence shown here is derived from an EMBL/GenBank/DDBJ whole genome shotgun (WGS) entry which is preliminary data.</text>
</comment>
<keyword evidence="5 8" id="KW-1133">Transmembrane helix</keyword>
<feature type="region of interest" description="Disordered" evidence="7">
    <location>
        <begin position="470"/>
        <end position="490"/>
    </location>
</feature>
<feature type="transmembrane region" description="Helical" evidence="8">
    <location>
        <begin position="112"/>
        <end position="133"/>
    </location>
</feature>
<dbReference type="GO" id="GO:0052621">
    <property type="term" value="F:diguanylate cyclase activity"/>
    <property type="evidence" value="ECO:0007669"/>
    <property type="project" value="UniProtKB-EC"/>
</dbReference>
<accession>A0A179S0K9</accession>
<keyword evidence="3" id="KW-1003">Cell membrane</keyword>
<feature type="compositionally biased region" description="Basic and acidic residues" evidence="7">
    <location>
        <begin position="470"/>
        <end position="481"/>
    </location>
</feature>
<protein>
    <recommendedName>
        <fullName evidence="2">diguanylate cyclase</fullName>
        <ecNumber evidence="2">2.7.7.65</ecNumber>
    </recommendedName>
</protein>
<dbReference type="STRING" id="427683.A5481_25845"/>
<dbReference type="GO" id="GO:0005886">
    <property type="term" value="C:plasma membrane"/>
    <property type="evidence" value="ECO:0007669"/>
    <property type="project" value="UniProtKB-SubCell"/>
</dbReference>
<organism evidence="10 11">
    <name type="scientific">Methylobacterium platani</name>
    <dbReference type="NCBI Taxonomy" id="427683"/>
    <lineage>
        <taxon>Bacteria</taxon>
        <taxon>Pseudomonadati</taxon>
        <taxon>Pseudomonadota</taxon>
        <taxon>Alphaproteobacteria</taxon>
        <taxon>Hyphomicrobiales</taxon>
        <taxon>Methylobacteriaceae</taxon>
        <taxon>Methylobacterium</taxon>
    </lineage>
</organism>
<dbReference type="PANTHER" id="PTHR45138">
    <property type="entry name" value="REGULATORY COMPONENTS OF SENSORY TRANSDUCTION SYSTEM"/>
    <property type="match status" value="1"/>
</dbReference>
<dbReference type="OrthoDB" id="9812260at2"/>
<evidence type="ECO:0000256" key="3">
    <source>
        <dbReference type="ARBA" id="ARBA00022475"/>
    </source>
</evidence>
<dbReference type="RefSeq" id="WP_053082520.1">
    <property type="nucleotide sequence ID" value="NZ_LWHQ01000058.1"/>
</dbReference>
<dbReference type="NCBIfam" id="TIGR00254">
    <property type="entry name" value="GGDEF"/>
    <property type="match status" value="1"/>
</dbReference>
<feature type="transmembrane region" description="Helical" evidence="8">
    <location>
        <begin position="235"/>
        <end position="253"/>
    </location>
</feature>
<dbReference type="GO" id="GO:1902201">
    <property type="term" value="P:negative regulation of bacterial-type flagellum-dependent cell motility"/>
    <property type="evidence" value="ECO:0007669"/>
    <property type="project" value="TreeGrafter"/>
</dbReference>
<dbReference type="InterPro" id="IPR050469">
    <property type="entry name" value="Diguanylate_Cyclase"/>
</dbReference>
<evidence type="ECO:0000256" key="8">
    <source>
        <dbReference type="SAM" id="Phobius"/>
    </source>
</evidence>
<dbReference type="Pfam" id="PF05231">
    <property type="entry name" value="MASE1"/>
    <property type="match status" value="1"/>
</dbReference>
<feature type="transmembrane region" description="Helical" evidence="8">
    <location>
        <begin position="78"/>
        <end position="100"/>
    </location>
</feature>
<gene>
    <name evidence="10" type="ORF">A5481_25845</name>
</gene>
<evidence type="ECO:0000256" key="7">
    <source>
        <dbReference type="SAM" id="MobiDB-lite"/>
    </source>
</evidence>
<dbReference type="InterPro" id="IPR043128">
    <property type="entry name" value="Rev_trsase/Diguanyl_cyclase"/>
</dbReference>
<feature type="transmembrane region" description="Helical" evidence="8">
    <location>
        <begin position="154"/>
        <end position="176"/>
    </location>
</feature>
<dbReference type="PANTHER" id="PTHR45138:SF24">
    <property type="entry name" value="DIGUANYLATE CYCLASE DGCC-RELATED"/>
    <property type="match status" value="1"/>
</dbReference>
<dbReference type="SMART" id="SM00267">
    <property type="entry name" value="GGDEF"/>
    <property type="match status" value="1"/>
</dbReference>
<sequence length="490" mass="51011">MTDRRTACIVGLLSFMLAAGTIHLTSDGRDIATVWPANAVVLAALLDRRPGAWTGLLGAGYLAGVAANAVTRGFGAGPLLFGACNLLELCVAASLLRPALEGGDRGAPGAGLLAAPAVVGRFIVVCGLVAPVLSGLGGAATARLLFGQDLATAFGTWVLSDGLGLLIFTPFFLAVLRGDYGRCFASQDWRQRAEAAGLQVLTAAAAYGVFFVAARPLLFALFGPVMLVTFRIGRLGTKAAVMVVAVIGTIATLRGQGPIAAITPDPHEQAALFQGFLAFLLLTCLPVAAALAARGARFAALSQSAEALRERGAELARIAATDGLTGVLNRTAFRETATAAMQASHAPPSLIAIDLDLFKQVNDRHGHRVGDRALVHLVAVLRAGLREPDAIGRIGGDEFLVLLPGTDPDRAESVAERLREALRRAPLALDDGTPLLLSMSCGVAGHRPGMAFDDLVHAADTALYGAKRARQESRPRYDSRTRRAGLIGRA</sequence>
<dbReference type="Pfam" id="PF00990">
    <property type="entry name" value="GGDEF"/>
    <property type="match status" value="1"/>
</dbReference>
<keyword evidence="4 8" id="KW-0812">Transmembrane</keyword>
<evidence type="ECO:0000256" key="6">
    <source>
        <dbReference type="ARBA" id="ARBA00023136"/>
    </source>
</evidence>
<dbReference type="PROSITE" id="PS50887">
    <property type="entry name" value="GGDEF"/>
    <property type="match status" value="1"/>
</dbReference>
<feature type="domain" description="GGDEF" evidence="9">
    <location>
        <begin position="346"/>
        <end position="479"/>
    </location>
</feature>
<evidence type="ECO:0000256" key="5">
    <source>
        <dbReference type="ARBA" id="ARBA00022989"/>
    </source>
</evidence>
<dbReference type="InterPro" id="IPR000160">
    <property type="entry name" value="GGDEF_dom"/>
</dbReference>
<name>A0A179S0K9_9HYPH</name>
<dbReference type="GO" id="GO:0043709">
    <property type="term" value="P:cell adhesion involved in single-species biofilm formation"/>
    <property type="evidence" value="ECO:0007669"/>
    <property type="project" value="TreeGrafter"/>
</dbReference>
<comment type="subcellular location">
    <subcellularLocation>
        <location evidence="1">Cell membrane</location>
        <topology evidence="1">Multi-pass membrane protein</topology>
    </subcellularLocation>
</comment>
<dbReference type="InterPro" id="IPR007895">
    <property type="entry name" value="MASE1"/>
</dbReference>
<evidence type="ECO:0000256" key="1">
    <source>
        <dbReference type="ARBA" id="ARBA00004651"/>
    </source>
</evidence>
<dbReference type="AlphaFoldDB" id="A0A179S0K9"/>
<feature type="transmembrane region" description="Helical" evidence="8">
    <location>
        <begin position="273"/>
        <end position="293"/>
    </location>
</feature>
<evidence type="ECO:0000259" key="9">
    <source>
        <dbReference type="PROSITE" id="PS50887"/>
    </source>
</evidence>
<dbReference type="EMBL" id="LWHQ01000058">
    <property type="protein sequence ID" value="OAS18762.1"/>
    <property type="molecule type" value="Genomic_DNA"/>
</dbReference>
<dbReference type="Gene3D" id="3.30.70.270">
    <property type="match status" value="1"/>
</dbReference>
<dbReference type="CDD" id="cd01949">
    <property type="entry name" value="GGDEF"/>
    <property type="match status" value="1"/>
</dbReference>
<keyword evidence="6 8" id="KW-0472">Membrane</keyword>
<reference evidence="10 11" key="1">
    <citation type="submission" date="2016-04" db="EMBL/GenBank/DDBJ databases">
        <authorList>
            <person name="Evans L.H."/>
            <person name="Alamgir A."/>
            <person name="Owens N."/>
            <person name="Weber N.D."/>
            <person name="Virtaneva K."/>
            <person name="Barbian K."/>
            <person name="Babar A."/>
            <person name="Rosenke K."/>
        </authorList>
    </citation>
    <scope>NUCLEOTIDE SEQUENCE [LARGE SCALE GENOMIC DNA]</scope>
    <source>
        <strain evidence="10 11">PMB02</strain>
    </source>
</reference>